<evidence type="ECO:0000256" key="2">
    <source>
        <dbReference type="PIRNR" id="PIRNR006241"/>
    </source>
</evidence>
<dbReference type="InterPro" id="IPR053398">
    <property type="entry name" value="HPT_OtnI_isomerases"/>
</dbReference>
<dbReference type="KEGG" id="bpdz:BBN53_06780"/>
<dbReference type="AlphaFoldDB" id="A0A0J6C8L1"/>
<evidence type="ECO:0000313" key="5">
    <source>
        <dbReference type="EMBL" id="ANY15631.1"/>
    </source>
</evidence>
<reference evidence="5 8" key="2">
    <citation type="submission" date="2016-07" db="EMBL/GenBank/DDBJ databases">
        <title>Complete genome sequences of Bordetella pseudohinzii.</title>
        <authorList>
            <person name="Spilker T."/>
            <person name="Darrah R."/>
            <person name="LiPuma J.J."/>
        </authorList>
    </citation>
    <scope>NUCLEOTIDE SEQUENCE [LARGE SCALE GENOMIC DNA]</scope>
    <source>
        <strain evidence="5 8">HI4681</strain>
    </source>
</reference>
<feature type="active site" description="Proton donor/acceptor" evidence="3">
    <location>
        <position position="242"/>
    </location>
</feature>
<dbReference type="Proteomes" id="UP000092950">
    <property type="component" value="Chromosome"/>
</dbReference>
<dbReference type="InterPro" id="IPR036237">
    <property type="entry name" value="Xyl_isomerase-like_sf"/>
</dbReference>
<evidence type="ECO:0000256" key="1">
    <source>
        <dbReference type="ARBA" id="ARBA00023235"/>
    </source>
</evidence>
<dbReference type="Proteomes" id="UP000053096">
    <property type="component" value="Unassembled WGS sequence"/>
</dbReference>
<protein>
    <submittedName>
        <fullName evidence="6">Hydroxypyruvate isomerase</fullName>
    </submittedName>
</protein>
<dbReference type="EMBL" id="CP016440">
    <property type="protein sequence ID" value="ANY15631.1"/>
    <property type="molecule type" value="Genomic_DNA"/>
</dbReference>
<dbReference type="OrthoDB" id="9786584at2"/>
<dbReference type="NCBIfam" id="NF043033">
    <property type="entry name" value="OxoTetrIsom"/>
    <property type="match status" value="1"/>
</dbReference>
<reference evidence="6 7" key="1">
    <citation type="submission" date="2015-09" db="EMBL/GenBank/DDBJ databases">
        <authorList>
            <person name="Jackson K.R."/>
            <person name="Lunt B.L."/>
            <person name="Fisher J.N.B."/>
            <person name="Gardner A.V."/>
            <person name="Bailey M.E."/>
            <person name="Deus L.M."/>
            <person name="Earl A.S."/>
            <person name="Gibby P.D."/>
            <person name="Hartmann K.A."/>
            <person name="Liu J.E."/>
            <person name="Manci A.M."/>
            <person name="Nielsen D.A."/>
            <person name="Solomon M.B."/>
            <person name="Breakwell D.P."/>
            <person name="Burnett S.H."/>
            <person name="Grose J.H."/>
        </authorList>
    </citation>
    <scope>NUCLEOTIDE SEQUENCE [LARGE SCALE GENOMIC DNA]</scope>
    <source>
        <strain evidence="6 7">2789STDY5608636</strain>
    </source>
</reference>
<dbReference type="InterPro" id="IPR050417">
    <property type="entry name" value="Sugar_Epim/Isomerase"/>
</dbReference>
<feature type="domain" description="Xylose isomerase-like TIM barrel" evidence="4">
    <location>
        <begin position="22"/>
        <end position="257"/>
    </location>
</feature>
<evidence type="ECO:0000256" key="3">
    <source>
        <dbReference type="PIRSR" id="PIRSR006241-50"/>
    </source>
</evidence>
<gene>
    <name evidence="6" type="primary">ygbM</name>
    <name evidence="5" type="ORF">BBN53_06780</name>
    <name evidence="6" type="ORF">ERS370011_01149</name>
</gene>
<dbReference type="PANTHER" id="PTHR43489">
    <property type="entry name" value="ISOMERASE"/>
    <property type="match status" value="1"/>
</dbReference>
<dbReference type="PANTHER" id="PTHR43489:SF13">
    <property type="entry name" value="HYDROXYPYRUVATE ISOMERASE"/>
    <property type="match status" value="1"/>
</dbReference>
<comment type="similarity">
    <text evidence="2">Belongs to the hyi family.</text>
</comment>
<dbReference type="GO" id="GO:0008903">
    <property type="term" value="F:hydroxypyruvate isomerase activity"/>
    <property type="evidence" value="ECO:0007669"/>
    <property type="project" value="TreeGrafter"/>
</dbReference>
<dbReference type="Gene3D" id="3.20.20.150">
    <property type="entry name" value="Divalent-metal-dependent TIM barrel enzymes"/>
    <property type="match status" value="1"/>
</dbReference>
<dbReference type="PIRSF" id="PIRSF006241">
    <property type="entry name" value="HyI"/>
    <property type="match status" value="1"/>
</dbReference>
<dbReference type="Pfam" id="PF01261">
    <property type="entry name" value="AP_endonuc_2"/>
    <property type="match status" value="1"/>
</dbReference>
<feature type="active site" description="Proton donor/acceptor" evidence="3">
    <location>
        <position position="143"/>
    </location>
</feature>
<keyword evidence="1 2" id="KW-0413">Isomerase</keyword>
<evidence type="ECO:0000313" key="8">
    <source>
        <dbReference type="Proteomes" id="UP000092950"/>
    </source>
</evidence>
<dbReference type="FunFam" id="3.20.20.150:FF:000007">
    <property type="entry name" value="Hydroxypyruvate isomerase"/>
    <property type="match status" value="1"/>
</dbReference>
<dbReference type="GO" id="GO:0046487">
    <property type="term" value="P:glyoxylate metabolic process"/>
    <property type="evidence" value="ECO:0007669"/>
    <property type="project" value="TreeGrafter"/>
</dbReference>
<dbReference type="InterPro" id="IPR013022">
    <property type="entry name" value="Xyl_isomerase-like_TIM-brl"/>
</dbReference>
<keyword evidence="8" id="KW-1185">Reference proteome</keyword>
<accession>A0A0J6C8L1</accession>
<keyword evidence="6" id="KW-0670">Pyruvate</keyword>
<evidence type="ECO:0000259" key="4">
    <source>
        <dbReference type="Pfam" id="PF01261"/>
    </source>
</evidence>
<dbReference type="RefSeq" id="WP_043212915.1">
    <property type="nucleotide sequence ID" value="NZ_CAJGUP010000084.1"/>
</dbReference>
<dbReference type="SUPFAM" id="SSF51658">
    <property type="entry name" value="Xylose isomerase-like"/>
    <property type="match status" value="1"/>
</dbReference>
<evidence type="ECO:0000313" key="7">
    <source>
        <dbReference type="Proteomes" id="UP000053096"/>
    </source>
</evidence>
<dbReference type="EMBL" id="CYTV01000002">
    <property type="protein sequence ID" value="CUI55697.1"/>
    <property type="molecule type" value="Genomic_DNA"/>
</dbReference>
<name>A0A0J6C8L1_9BORD</name>
<dbReference type="InterPro" id="IPR026040">
    <property type="entry name" value="HyI-like"/>
</dbReference>
<accession>A0A0M7DMN3</accession>
<organism evidence="6 7">
    <name type="scientific">Bordetella pseudohinzii</name>
    <dbReference type="NCBI Taxonomy" id="1331258"/>
    <lineage>
        <taxon>Bacteria</taxon>
        <taxon>Pseudomonadati</taxon>
        <taxon>Pseudomonadota</taxon>
        <taxon>Betaproteobacteria</taxon>
        <taxon>Burkholderiales</taxon>
        <taxon>Alcaligenaceae</taxon>
        <taxon>Bordetella</taxon>
    </lineage>
</organism>
<sequence length="265" mass="29435">MPRFAANLSTLYQDIEMLDRCAAAARDGFRGVEMQFPYSHPTAQWRERLQRHDLELILINAPAGDARQGERGLACLPGRQEDFRAGLEQALEYAVSLMCPRVHVMAGCPASGSEPQALRETYIDNLAYAARLAAAVDVEILIEPINPRDMPGYYLNHQAEAHAVAQATGAANVKVQMDLYHCQIVEGDVSMRLRHYIPQGRVGHVQIAGVPLRQEPDQGELNYPYLFQLLDELGYAGWVGCEYRPAGDTRAGLGWLHAARRASTH</sequence>
<evidence type="ECO:0000313" key="6">
    <source>
        <dbReference type="EMBL" id="CUI55697.1"/>
    </source>
</evidence>
<proteinExistence type="inferred from homology"/>